<reference evidence="1" key="1">
    <citation type="journal article" date="2021" name="Mol. Plant Microbe Interact.">
        <title>Complete Genome Sequence of the Plant-Pathogenic Fungus Colletotrichum lupini.</title>
        <authorList>
            <person name="Baroncelli R."/>
            <person name="Pensec F."/>
            <person name="Da Lio D."/>
            <person name="Boufleur T."/>
            <person name="Vicente I."/>
            <person name="Sarrocco S."/>
            <person name="Picot A."/>
            <person name="Baraldi E."/>
            <person name="Sukno S."/>
            <person name="Thon M."/>
            <person name="Le Floch G."/>
        </authorList>
    </citation>
    <scope>NUCLEOTIDE SEQUENCE</scope>
    <source>
        <strain evidence="1">IMI 504893</strain>
    </source>
</reference>
<dbReference type="RefSeq" id="XP_049150694.1">
    <property type="nucleotide sequence ID" value="XM_049293548.1"/>
</dbReference>
<dbReference type="EMBL" id="CP019480">
    <property type="protein sequence ID" value="UQC89093.1"/>
    <property type="molecule type" value="Genomic_DNA"/>
</dbReference>
<accession>A0A9Q8WMI1</accession>
<protein>
    <submittedName>
        <fullName evidence="1">Uncharacterized protein</fullName>
    </submittedName>
</protein>
<dbReference type="GeneID" id="73348558"/>
<gene>
    <name evidence="1" type="ORF">CLUP02_14621</name>
</gene>
<organism evidence="1 2">
    <name type="scientific">Colletotrichum lupini</name>
    <dbReference type="NCBI Taxonomy" id="145971"/>
    <lineage>
        <taxon>Eukaryota</taxon>
        <taxon>Fungi</taxon>
        <taxon>Dikarya</taxon>
        <taxon>Ascomycota</taxon>
        <taxon>Pezizomycotina</taxon>
        <taxon>Sordariomycetes</taxon>
        <taxon>Hypocreomycetidae</taxon>
        <taxon>Glomerellales</taxon>
        <taxon>Glomerellaceae</taxon>
        <taxon>Colletotrichum</taxon>
        <taxon>Colletotrichum acutatum species complex</taxon>
    </lineage>
</organism>
<dbReference type="AlphaFoldDB" id="A0A9Q8WMI1"/>
<evidence type="ECO:0000313" key="1">
    <source>
        <dbReference type="EMBL" id="UQC89093.1"/>
    </source>
</evidence>
<keyword evidence="2" id="KW-1185">Reference proteome</keyword>
<name>A0A9Q8WMI1_9PEZI</name>
<evidence type="ECO:0000313" key="2">
    <source>
        <dbReference type="Proteomes" id="UP000830671"/>
    </source>
</evidence>
<proteinExistence type="predicted"/>
<sequence length="436" mass="48207">MAGPTSFLYLRQPDSKVFIPPPRSSKLAAVAADLQYRGPASGAPRCRTSALQPRISVVAGRRSNGGWAVKSTRVFGLDSNGITNSTPTPTKPHGIACSSLDGGFVFVSLIAVRILCGYPPLTALVPIYPQRAAGSRGERSEVRLSRAPLASECGADVGYLPASSGVLIGESWRSVLHGSVDDSNALVVALHAQYSSWPIAVLLYRIFGRASGLEVSFASESYVIFFVLVFLSSNSFPLRWHPPTEVGNTYWCQRLLDEMRIRSTLWGVYREARASIFILLSSMGQSMEVACFICRCFDLNRSFVTWRCTWPSRIWCRDDAGSKKAASGVLTGNLFDHPLVSLWTAMKVEEHREYSSSWSKSIIHLLPLNSRYPPSVTKLNARHMFLFKPGDFRSEGWRGPRKEIIERVLEMIQRQDCLSSIFKEDSTGSIDAADPD</sequence>
<dbReference type="KEGG" id="clup:CLUP02_14621"/>
<dbReference type="Proteomes" id="UP000830671">
    <property type="component" value="Chromosome 8"/>
</dbReference>